<dbReference type="Gene3D" id="3.30.1360.200">
    <property type="match status" value="1"/>
</dbReference>
<evidence type="ECO:0000259" key="13">
    <source>
        <dbReference type="Pfam" id="PF22599"/>
    </source>
</evidence>
<feature type="transmembrane region" description="Helical" evidence="9">
    <location>
        <begin position="796"/>
        <end position="822"/>
    </location>
</feature>
<dbReference type="Gene3D" id="3.30.70.3400">
    <property type="match status" value="2"/>
</dbReference>
<dbReference type="GO" id="GO:0043952">
    <property type="term" value="P:protein transport by the Sec complex"/>
    <property type="evidence" value="ECO:0007669"/>
    <property type="project" value="UniProtKB-UniRule"/>
</dbReference>
<evidence type="ECO:0000259" key="12">
    <source>
        <dbReference type="Pfam" id="PF21760"/>
    </source>
</evidence>
<feature type="domain" description="Protein translocase subunit SecDF P1" evidence="12">
    <location>
        <begin position="161"/>
        <end position="218"/>
    </location>
</feature>
<feature type="transmembrane region" description="Helical" evidence="9">
    <location>
        <begin position="468"/>
        <end position="488"/>
    </location>
</feature>
<dbReference type="InterPro" id="IPR048631">
    <property type="entry name" value="SecD_1st"/>
</dbReference>
<evidence type="ECO:0000259" key="11">
    <source>
        <dbReference type="Pfam" id="PF02355"/>
    </source>
</evidence>
<comment type="subunit">
    <text evidence="9">Forms a complex with SecF. Part of the essential Sec protein translocation apparatus which comprises SecA, SecYEG and auxiliary proteins SecDF-YajC and YidC.</text>
</comment>
<dbReference type="AlphaFoldDB" id="A0A937DM69"/>
<dbReference type="NCBIfam" id="TIGR01129">
    <property type="entry name" value="secD"/>
    <property type="match status" value="1"/>
</dbReference>
<comment type="subunit">
    <text evidence="10">Forms a complex with SecD. Part of the essential Sec protein translocation apparatus which comprises SecA, SecYEG and auxiliary proteins SecDF-YajC and YidC.</text>
</comment>
<reference evidence="14" key="1">
    <citation type="submission" date="2019-02" db="EMBL/GenBank/DDBJ databases">
        <title>A novel Candidatus Liberibacter species associated with the New Zealand native fuchsia psyllid, Ctenarytaina fuchsiae.</title>
        <authorList>
            <person name="Thompson S.M."/>
            <person name="Jorgensen N."/>
            <person name="David C."/>
            <person name="Bulman S.R."/>
            <person name="Smith G.R."/>
        </authorList>
    </citation>
    <scope>NUCLEOTIDE SEQUENCE</scope>
    <source>
        <strain evidence="14">Oxford</strain>
    </source>
</reference>
<evidence type="ECO:0000256" key="9">
    <source>
        <dbReference type="HAMAP-Rule" id="MF_01463"/>
    </source>
</evidence>
<evidence type="ECO:0000256" key="1">
    <source>
        <dbReference type="ARBA" id="ARBA00004651"/>
    </source>
</evidence>
<evidence type="ECO:0000256" key="8">
    <source>
        <dbReference type="ARBA" id="ARBA00023136"/>
    </source>
</evidence>
<feature type="transmembrane region" description="Helical" evidence="9">
    <location>
        <begin position="718"/>
        <end position="740"/>
    </location>
</feature>
<keyword evidence="3 9" id="KW-1003">Cell membrane</keyword>
<dbReference type="InterPro" id="IPR022646">
    <property type="entry name" value="SecD/SecF_CS"/>
</dbReference>
<dbReference type="GO" id="GO:0065002">
    <property type="term" value="P:intracellular protein transmembrane transport"/>
    <property type="evidence" value="ECO:0007669"/>
    <property type="project" value="UniProtKB-UniRule"/>
</dbReference>
<dbReference type="NCBIfam" id="TIGR00966">
    <property type="entry name" value="transloc_SecF"/>
    <property type="match status" value="1"/>
</dbReference>
<dbReference type="InterPro" id="IPR022813">
    <property type="entry name" value="SecD/SecF_arch_bac"/>
</dbReference>
<dbReference type="Pfam" id="PF07549">
    <property type="entry name" value="Sec_GG"/>
    <property type="match status" value="2"/>
</dbReference>
<dbReference type="SUPFAM" id="SSF82866">
    <property type="entry name" value="Multidrug efflux transporter AcrB transmembrane domain"/>
    <property type="match status" value="2"/>
</dbReference>
<protein>
    <recommendedName>
        <fullName evidence="9 10">Multifunctional fusion protein</fullName>
    </recommendedName>
    <domain>
        <recommendedName>
            <fullName evidence="9">Protein translocase subunit SecD</fullName>
        </recommendedName>
    </domain>
    <domain>
        <recommendedName>
            <fullName evidence="10">Protein-export membrane protein SecF</fullName>
        </recommendedName>
    </domain>
</protein>
<evidence type="ECO:0000256" key="5">
    <source>
        <dbReference type="ARBA" id="ARBA00022927"/>
    </source>
</evidence>
<feature type="transmembrane region" description="Helical" evidence="9">
    <location>
        <begin position="388"/>
        <end position="408"/>
    </location>
</feature>
<dbReference type="GO" id="GO:0015450">
    <property type="term" value="F:protein-transporting ATPase activity"/>
    <property type="evidence" value="ECO:0007669"/>
    <property type="project" value="InterPro"/>
</dbReference>
<comment type="similarity">
    <text evidence="9">Belongs to the SecD/SecF family. SecD subfamily.</text>
</comment>
<dbReference type="InterPro" id="IPR048634">
    <property type="entry name" value="SecD_SecF_C"/>
</dbReference>
<evidence type="ECO:0000256" key="3">
    <source>
        <dbReference type="ARBA" id="ARBA00022475"/>
    </source>
</evidence>
<dbReference type="NCBIfam" id="TIGR00916">
    <property type="entry name" value="2A0604s01"/>
    <property type="match status" value="2"/>
</dbReference>
<evidence type="ECO:0000313" key="15">
    <source>
        <dbReference type="Proteomes" id="UP000736856"/>
    </source>
</evidence>
<dbReference type="InterPro" id="IPR055344">
    <property type="entry name" value="SecD_SecF_C_bact"/>
</dbReference>
<dbReference type="Pfam" id="PF02355">
    <property type="entry name" value="SecD_SecF_C"/>
    <property type="match status" value="2"/>
</dbReference>
<evidence type="ECO:0000256" key="6">
    <source>
        <dbReference type="ARBA" id="ARBA00022989"/>
    </source>
</evidence>
<dbReference type="InterPro" id="IPR005665">
    <property type="entry name" value="SecF_bac"/>
</dbReference>
<feature type="transmembrane region" description="Helical" evidence="9">
    <location>
        <begin position="693"/>
        <end position="712"/>
    </location>
</feature>
<gene>
    <name evidence="9 14" type="primary">secD</name>
    <name evidence="10" type="synonym">secF</name>
    <name evidence="14" type="ORF">EU981_04425</name>
</gene>
<evidence type="ECO:0000256" key="7">
    <source>
        <dbReference type="ARBA" id="ARBA00023010"/>
    </source>
</evidence>
<comment type="subcellular location">
    <subcellularLocation>
        <location evidence="1 9">Cell membrane</location>
        <topology evidence="1 9">Multi-pass membrane protein</topology>
    </subcellularLocation>
</comment>
<keyword evidence="8 9" id="KW-0472">Membrane</keyword>
<feature type="domain" description="SecDF P1 head subdomain" evidence="13">
    <location>
        <begin position="235"/>
        <end position="342"/>
    </location>
</feature>
<feature type="transmembrane region" description="Helical" evidence="9">
    <location>
        <begin position="772"/>
        <end position="790"/>
    </location>
</feature>
<feature type="domain" description="Protein export membrane protein SecD/SecF C-terminal" evidence="11">
    <location>
        <begin position="343"/>
        <end position="511"/>
    </location>
</feature>
<sequence>MRNNSWLVGLYIFICFIGMLIALPSVLPQSLVDKFPSFMPKNRIALGLDLRGGSHLVLEVDEEDLVGGLRQMYLGELRSFLRKEGVGVVSVHQIQDKIVVSLSNPLTRAVVVGKIKDFLQSASSQGSPRQKNSFSIMENGEKDISIVFSQKNISEVIALFIEQSMEIVRQRIDQIGISESTIQYLGSNRILVQLPGEQNPLRLRQLLGTTAKMSFHRVVDRQKGMIPLGASLLRDDEGNEYIVNDQVEIPGQNLIGAVANFDEKTHQPTVDISFDKIGSDRFFDITRHNIGRMLAVVLDGKVLTAPVINQAISTGRAQISGYFTIEKAGILAAILRSGAFPVKLNIIEERSVGASLGSDSIYKGIRASVVGFTLVVLFMVFLYGKWGLLANFALLLNLILTVACLTVLDATLTLPGIAGIVLGIGLSVDANILINERIREESRKNKSAFYSLDMGFSRAYSTIIDSNMTVLIATIVLFFCGIGPVRGFAVTMGLSIVISMFTAISIVRAMMIFIVGYKKMRQIDIKPLFQFLTIPDRTAIQFMKARFLGIGISILLSVGSIVLLCTHGLNYGIDFEGGVQIGVSTHKPVDLSIVRSNLEALKIGEFSVQSFDDEKSFLVRLKYQPSDNHAQEHILELVKKKIIDIIPFATIRSTDIVGPKISGDLIKKGIIGVIIAAVAMLIYIWIRFEWNFAIGAIATLILDITKTLGLFSLCGIEFNLTAVAAILTLIGYSVNDKVVIYDCMRKKMLFQESLPFRELIDKSINETLARSIYTSMTTFLSILPMAVWGGQVVSSFAIPMAFGIFIAASSSIFIAAPILLFLGDWRYRYARD</sequence>
<dbReference type="PANTHER" id="PTHR30081">
    <property type="entry name" value="PROTEIN-EXPORT MEMBRANE PROTEIN SEC"/>
    <property type="match status" value="1"/>
</dbReference>
<comment type="caution">
    <text evidence="9">Lacks conserved residue(s) required for the propagation of feature annotation.</text>
</comment>
<feature type="transmembrane region" description="Helical" evidence="9">
    <location>
        <begin position="669"/>
        <end position="686"/>
    </location>
</feature>
<dbReference type="EMBL" id="SEOL01000009">
    <property type="protein sequence ID" value="MBL0849299.1"/>
    <property type="molecule type" value="Genomic_DNA"/>
</dbReference>
<feature type="transmembrane region" description="Helical" evidence="9">
    <location>
        <begin position="365"/>
        <end position="383"/>
    </location>
</feature>
<feature type="transmembrane region" description="Helical" evidence="9">
    <location>
        <begin position="414"/>
        <end position="434"/>
    </location>
</feature>
<keyword evidence="4 9" id="KW-0812">Transmembrane</keyword>
<dbReference type="InterPro" id="IPR054384">
    <property type="entry name" value="SecDF_P1_head"/>
</dbReference>
<dbReference type="HAMAP" id="MF_01463_B">
    <property type="entry name" value="SecD_B"/>
    <property type="match status" value="1"/>
</dbReference>
<dbReference type="Gene3D" id="1.20.1640.10">
    <property type="entry name" value="Multidrug efflux transporter AcrB transmembrane domain"/>
    <property type="match status" value="2"/>
</dbReference>
<comment type="similarity">
    <text evidence="10">Belongs to the SecD/SecF family. SecF subfamily.</text>
</comment>
<dbReference type="Proteomes" id="UP000736856">
    <property type="component" value="Unassembled WGS sequence"/>
</dbReference>
<dbReference type="GO" id="GO:0005886">
    <property type="term" value="C:plasma membrane"/>
    <property type="evidence" value="ECO:0007669"/>
    <property type="project" value="UniProtKB-SubCell"/>
</dbReference>
<evidence type="ECO:0000256" key="2">
    <source>
        <dbReference type="ARBA" id="ARBA00022448"/>
    </source>
</evidence>
<dbReference type="PANTHER" id="PTHR30081:SF1">
    <property type="entry name" value="PROTEIN TRANSLOCASE SUBUNIT SECD"/>
    <property type="match status" value="1"/>
</dbReference>
<comment type="function">
    <text evidence="9">Part of the Sec protein translocase complex. Interacts with the SecYEG preprotein conducting channel. SecDF uses the proton motive force (PMF) to complete protein translocation after the ATP-dependent function of SecA.</text>
</comment>
<dbReference type="NCBIfam" id="NF009583">
    <property type="entry name" value="PRK13024.1-3"/>
    <property type="match status" value="1"/>
</dbReference>
<dbReference type="HAMAP" id="MF_01464_B">
    <property type="entry name" value="SecF_B"/>
    <property type="match status" value="1"/>
</dbReference>
<feature type="transmembrane region" description="Helical" evidence="9">
    <location>
        <begin position="547"/>
        <end position="569"/>
    </location>
</feature>
<accession>A0A937DM69</accession>
<name>A0A937DM69_9HYPH</name>
<organism evidence="14 15">
    <name type="scientific">Candidatus Liberibacter ctenarytainae</name>
    <dbReference type="NCBI Taxonomy" id="2020335"/>
    <lineage>
        <taxon>Bacteria</taxon>
        <taxon>Pseudomonadati</taxon>
        <taxon>Pseudomonadota</taxon>
        <taxon>Alphaproteobacteria</taxon>
        <taxon>Hyphomicrobiales</taxon>
        <taxon>Rhizobiaceae</taxon>
        <taxon>Liberibacter</taxon>
    </lineage>
</organism>
<evidence type="ECO:0000256" key="4">
    <source>
        <dbReference type="ARBA" id="ARBA00022692"/>
    </source>
</evidence>
<keyword evidence="2 9" id="KW-0813">Transport</keyword>
<comment type="caution">
    <text evidence="14">The sequence shown here is derived from an EMBL/GenBank/DDBJ whole genome shotgun (WGS) entry which is preliminary data.</text>
</comment>
<evidence type="ECO:0000313" key="14">
    <source>
        <dbReference type="EMBL" id="MBL0849299.1"/>
    </source>
</evidence>
<proteinExistence type="inferred from homology"/>
<dbReference type="Pfam" id="PF21760">
    <property type="entry name" value="SecD_1st"/>
    <property type="match status" value="1"/>
</dbReference>
<evidence type="ECO:0000256" key="10">
    <source>
        <dbReference type="HAMAP-Rule" id="MF_01464"/>
    </source>
</evidence>
<keyword evidence="6 9" id="KW-1133">Transmembrane helix</keyword>
<dbReference type="PRINTS" id="PR01755">
    <property type="entry name" value="SECFTRNLCASE"/>
</dbReference>
<keyword evidence="7 9" id="KW-0811">Translocation</keyword>
<feature type="domain" description="Protein export membrane protein SecD/SecF C-terminal" evidence="11">
    <location>
        <begin position="649"/>
        <end position="823"/>
    </location>
</feature>
<feature type="transmembrane region" description="Helical" evidence="9">
    <location>
        <begin position="7"/>
        <end position="27"/>
    </location>
</feature>
<dbReference type="GO" id="GO:0006605">
    <property type="term" value="P:protein targeting"/>
    <property type="evidence" value="ECO:0007669"/>
    <property type="project" value="UniProtKB-UniRule"/>
</dbReference>
<dbReference type="Pfam" id="PF22599">
    <property type="entry name" value="SecDF_P1_head"/>
    <property type="match status" value="1"/>
</dbReference>
<feature type="transmembrane region" description="Helical" evidence="9">
    <location>
        <begin position="494"/>
        <end position="517"/>
    </location>
</feature>
<dbReference type="FunFam" id="1.20.1640.10:FF:000004">
    <property type="entry name" value="Protein translocase subunit SecD"/>
    <property type="match status" value="1"/>
</dbReference>
<keyword evidence="5 9" id="KW-0653">Protein transport</keyword>
<dbReference type="InterPro" id="IPR005791">
    <property type="entry name" value="SecD"/>
</dbReference>
<dbReference type="InterPro" id="IPR022645">
    <property type="entry name" value="SecD/SecF_bac"/>
</dbReference>